<sequence length="197" mass="23093">MLLLIFVQNQDETPVALFEHIEHGRHCFRSVPSYEMQTKMEDGELFVDESIEAGKLPDYMEIDYNGNRLPLSRFIFTDSRRVDIFWREIPNLNQPNQGLVSGITRVDAYSVDNEDLCDYISQREQVYEQIAHLLTKRGYEVDRDFQGSEDGEAVIYRRGGREEWNLLMHMDPIFVEEAPLDEQLLAKWIAPHLLPEN</sequence>
<dbReference type="RefSeq" id="WP_207772720.1">
    <property type="nucleotide sequence ID" value="NZ_QEKY01000009.1"/>
</dbReference>
<keyword evidence="2" id="KW-1185">Reference proteome</keyword>
<comment type="caution">
    <text evidence="1">The sequence shown here is derived from an EMBL/GenBank/DDBJ whole genome shotgun (WGS) entry which is preliminary data.</text>
</comment>
<dbReference type="GeneID" id="94550956"/>
<protein>
    <submittedName>
        <fullName evidence="1">Uncharacterized protein</fullName>
    </submittedName>
</protein>
<dbReference type="AlphaFoldDB" id="A0A2U1FAV8"/>
<organism evidence="1 2">
    <name type="scientific">Porphyromonas loveana</name>
    <dbReference type="NCBI Taxonomy" id="1884669"/>
    <lineage>
        <taxon>Bacteria</taxon>
        <taxon>Pseudomonadati</taxon>
        <taxon>Bacteroidota</taxon>
        <taxon>Bacteroidia</taxon>
        <taxon>Bacteroidales</taxon>
        <taxon>Porphyromonadaceae</taxon>
        <taxon>Porphyromonas</taxon>
    </lineage>
</organism>
<evidence type="ECO:0000313" key="2">
    <source>
        <dbReference type="Proteomes" id="UP000245462"/>
    </source>
</evidence>
<evidence type="ECO:0000313" key="1">
    <source>
        <dbReference type="EMBL" id="PVZ09327.1"/>
    </source>
</evidence>
<gene>
    <name evidence="1" type="ORF">C7382_10970</name>
</gene>
<accession>A0A2U1FAV8</accession>
<name>A0A2U1FAV8_9PORP</name>
<dbReference type="EMBL" id="QEKY01000009">
    <property type="protein sequence ID" value="PVZ09327.1"/>
    <property type="molecule type" value="Genomic_DNA"/>
</dbReference>
<proteinExistence type="predicted"/>
<reference evidence="1 2" key="1">
    <citation type="submission" date="2018-04" db="EMBL/GenBank/DDBJ databases">
        <title>Genomic Encyclopedia of Type Strains, Phase IV (KMG-IV): sequencing the most valuable type-strain genomes for metagenomic binning, comparative biology and taxonomic classification.</title>
        <authorList>
            <person name="Goeker M."/>
        </authorList>
    </citation>
    <scope>NUCLEOTIDE SEQUENCE [LARGE SCALE GENOMIC DNA]</scope>
    <source>
        <strain evidence="1 2">DSM 28520</strain>
    </source>
</reference>
<dbReference type="Proteomes" id="UP000245462">
    <property type="component" value="Unassembled WGS sequence"/>
</dbReference>